<dbReference type="Pfam" id="PF08240">
    <property type="entry name" value="ADH_N"/>
    <property type="match status" value="1"/>
</dbReference>
<proteinExistence type="predicted"/>
<protein>
    <submittedName>
        <fullName evidence="3">NADPH:quinone reductase</fullName>
    </submittedName>
</protein>
<dbReference type="InterPro" id="IPR036291">
    <property type="entry name" value="NAD(P)-bd_dom_sf"/>
</dbReference>
<dbReference type="STRING" id="260084.SAMN02927928_1355"/>
<dbReference type="OrthoDB" id="9792321at2"/>
<dbReference type="InterPro" id="IPR011032">
    <property type="entry name" value="GroES-like_sf"/>
</dbReference>
<dbReference type="RefSeq" id="WP_090645241.1">
    <property type="nucleotide sequence ID" value="NZ_CBCRYE010000001.1"/>
</dbReference>
<dbReference type="GO" id="GO:0016491">
    <property type="term" value="F:oxidoreductase activity"/>
    <property type="evidence" value="ECO:0007669"/>
    <property type="project" value="InterPro"/>
</dbReference>
<dbReference type="InterPro" id="IPR020843">
    <property type="entry name" value="ER"/>
</dbReference>
<evidence type="ECO:0000313" key="3">
    <source>
        <dbReference type="EMBL" id="SCW45575.1"/>
    </source>
</evidence>
<evidence type="ECO:0000256" key="1">
    <source>
        <dbReference type="ARBA" id="ARBA00022857"/>
    </source>
</evidence>
<feature type="domain" description="Enoyl reductase (ER)" evidence="2">
    <location>
        <begin position="9"/>
        <end position="321"/>
    </location>
</feature>
<organism evidence="3 4">
    <name type="scientific">Asticcacaulis taihuensis</name>
    <dbReference type="NCBI Taxonomy" id="260084"/>
    <lineage>
        <taxon>Bacteria</taxon>
        <taxon>Pseudomonadati</taxon>
        <taxon>Pseudomonadota</taxon>
        <taxon>Alphaproteobacteria</taxon>
        <taxon>Caulobacterales</taxon>
        <taxon>Caulobacteraceae</taxon>
        <taxon>Asticcacaulis</taxon>
    </lineage>
</organism>
<reference evidence="4" key="1">
    <citation type="submission" date="2016-10" db="EMBL/GenBank/DDBJ databases">
        <authorList>
            <person name="Varghese N."/>
            <person name="Submissions S."/>
        </authorList>
    </citation>
    <scope>NUCLEOTIDE SEQUENCE [LARGE SCALE GENOMIC DNA]</scope>
    <source>
        <strain evidence="4">CGMCC 1.3431</strain>
    </source>
</reference>
<dbReference type="EMBL" id="FMTS01000001">
    <property type="protein sequence ID" value="SCW45575.1"/>
    <property type="molecule type" value="Genomic_DNA"/>
</dbReference>
<accession>A0A1G4QM96</accession>
<dbReference type="SUPFAM" id="SSF51735">
    <property type="entry name" value="NAD(P)-binding Rossmann-fold domains"/>
    <property type="match status" value="1"/>
</dbReference>
<keyword evidence="1" id="KW-0521">NADP</keyword>
<dbReference type="Pfam" id="PF13602">
    <property type="entry name" value="ADH_zinc_N_2"/>
    <property type="match status" value="1"/>
</dbReference>
<evidence type="ECO:0000313" key="4">
    <source>
        <dbReference type="Proteomes" id="UP000199150"/>
    </source>
</evidence>
<dbReference type="SUPFAM" id="SSF50129">
    <property type="entry name" value="GroES-like"/>
    <property type="match status" value="1"/>
</dbReference>
<dbReference type="PANTHER" id="PTHR44154">
    <property type="entry name" value="QUINONE OXIDOREDUCTASE"/>
    <property type="match status" value="1"/>
</dbReference>
<evidence type="ECO:0000259" key="2">
    <source>
        <dbReference type="SMART" id="SM00829"/>
    </source>
</evidence>
<keyword evidence="4" id="KW-1185">Reference proteome</keyword>
<sequence length="323" mass="33395">MRAALLTAAQADFTLADLPMPEPKAGEVRVRIIASGVNPLDTKIRAGVAAHARQPLPAVLGMDLAGVVETVGEGVTAFKPGDEVYGMATGIGGLQGSQAEYAAVDADFLALKPAALDFRQAAALPLVVITAWEGLVDHARLQPGQTVLVLGGAGGVGHVTVQIALALGAKVFATASRKDFDYLASIGATPIDRDMPVADLVAQHTGGEGFDIVYDTVGGPAIDMAFEAVKVRGHVTSALGREAHNLAPLSLRAATYSAVFTLLPLLTGKGRKHHGDILRDIARLADAGQIVPRLDPRRFGLEDVTAAHAAVIGKPAGKVIINI</sequence>
<dbReference type="PANTHER" id="PTHR44154:SF1">
    <property type="entry name" value="QUINONE OXIDOREDUCTASE"/>
    <property type="match status" value="1"/>
</dbReference>
<dbReference type="CDD" id="cd08272">
    <property type="entry name" value="MDR6"/>
    <property type="match status" value="1"/>
</dbReference>
<dbReference type="Gene3D" id="3.90.180.10">
    <property type="entry name" value="Medium-chain alcohol dehydrogenases, catalytic domain"/>
    <property type="match status" value="1"/>
</dbReference>
<dbReference type="Proteomes" id="UP000199150">
    <property type="component" value="Unassembled WGS sequence"/>
</dbReference>
<dbReference type="AlphaFoldDB" id="A0A1G4QM96"/>
<gene>
    <name evidence="3" type="ORF">SAMN02927928_1355</name>
</gene>
<dbReference type="Gene3D" id="3.40.50.720">
    <property type="entry name" value="NAD(P)-binding Rossmann-like Domain"/>
    <property type="match status" value="1"/>
</dbReference>
<dbReference type="InterPro" id="IPR051603">
    <property type="entry name" value="Zinc-ADH_QOR/CCCR"/>
</dbReference>
<name>A0A1G4QM96_9CAUL</name>
<dbReference type="SMART" id="SM00829">
    <property type="entry name" value="PKS_ER"/>
    <property type="match status" value="1"/>
</dbReference>
<dbReference type="InterPro" id="IPR013154">
    <property type="entry name" value="ADH-like_N"/>
</dbReference>